<feature type="transmembrane region" description="Helical" evidence="6">
    <location>
        <begin position="76"/>
        <end position="98"/>
    </location>
</feature>
<reference evidence="9 10" key="3">
    <citation type="submission" date="2023-08" db="EMBL/GenBank/DDBJ databases">
        <title>Genomic surveillance of Staphylococcus haemolyticus neonatal outbreak in southern France.</title>
        <authorList>
            <person name="Magnan C."/>
            <person name="Morsli M."/>
            <person name="Thiery B."/>
            <person name="Salipante F."/>
            <person name="Attar J."/>
            <person name="Massimo D.M."/>
            <person name="Ory J."/>
            <person name="Pantel A."/>
            <person name="Lavigne J.-P."/>
        </authorList>
    </citation>
    <scope>NUCLEOTIDE SEQUENCE [LARGE SCALE GENOMIC DNA]</scope>
    <source>
        <strain evidence="9 10">NSH026</strain>
    </source>
</reference>
<dbReference type="SUPFAM" id="SSF103473">
    <property type="entry name" value="MFS general substrate transporter"/>
    <property type="match status" value="1"/>
</dbReference>
<dbReference type="RefSeq" id="WP_016930505.1">
    <property type="nucleotide sequence ID" value="NZ_BKAY01000005.1"/>
</dbReference>
<feature type="transmembrane region" description="Helical" evidence="6">
    <location>
        <begin position="163"/>
        <end position="182"/>
    </location>
</feature>
<feature type="transmembrane region" description="Helical" evidence="6">
    <location>
        <begin position="245"/>
        <end position="265"/>
    </location>
</feature>
<feature type="transmembrane region" description="Helical" evidence="6">
    <location>
        <begin position="104"/>
        <end position="125"/>
    </location>
</feature>
<dbReference type="Proteomes" id="UP001269271">
    <property type="component" value="Unassembled WGS sequence"/>
</dbReference>
<evidence type="ECO:0000256" key="3">
    <source>
        <dbReference type="ARBA" id="ARBA00022692"/>
    </source>
</evidence>
<accession>A0A028ZM97</accession>
<dbReference type="InterPro" id="IPR010645">
    <property type="entry name" value="MFS_4"/>
</dbReference>
<evidence type="ECO:0000256" key="6">
    <source>
        <dbReference type="SAM" id="Phobius"/>
    </source>
</evidence>
<evidence type="ECO:0000256" key="4">
    <source>
        <dbReference type="ARBA" id="ARBA00022989"/>
    </source>
</evidence>
<dbReference type="Pfam" id="PF06779">
    <property type="entry name" value="MFS_4"/>
    <property type="match status" value="1"/>
</dbReference>
<dbReference type="PANTHER" id="PTHR23537">
    <property type="match status" value="1"/>
</dbReference>
<keyword evidence="2" id="KW-0813">Transport</keyword>
<evidence type="ECO:0000256" key="5">
    <source>
        <dbReference type="ARBA" id="ARBA00023136"/>
    </source>
</evidence>
<reference evidence="8" key="2">
    <citation type="journal article" date="2014" name="PLoS ONE">
        <title>Characterization of the staphylococcal cassette chromosome composite island of Staphylococcus haemolyticus SH32, a methicillin-resistant clinical isolate from China.</title>
        <authorList>
            <person name="Yu D."/>
            <person name="Pi B."/>
            <person name="Chen Y."/>
            <person name="Wang Y."/>
            <person name="Ruan Z."/>
            <person name="Otto M."/>
            <person name="Yu Y."/>
        </authorList>
    </citation>
    <scope>NUCLEOTIDE SEQUENCE</scope>
    <source>
        <strain evidence="8">SH32</strain>
    </source>
</reference>
<dbReference type="PATRIC" id="fig|1283.206.peg.655"/>
<name>A0A028ZM97_STAHA</name>
<organism evidence="8">
    <name type="scientific">Staphylococcus haemolyticus</name>
    <dbReference type="NCBI Taxonomy" id="1283"/>
    <lineage>
        <taxon>Bacteria</taxon>
        <taxon>Bacillati</taxon>
        <taxon>Bacillota</taxon>
        <taxon>Bacilli</taxon>
        <taxon>Bacillales</taxon>
        <taxon>Staphylococcaceae</taxon>
        <taxon>Staphylococcus</taxon>
    </lineage>
</organism>
<evidence type="ECO:0000256" key="2">
    <source>
        <dbReference type="ARBA" id="ARBA00022448"/>
    </source>
</evidence>
<keyword evidence="4 6" id="KW-1133">Transmembrane helix</keyword>
<feature type="transmembrane region" description="Helical" evidence="6">
    <location>
        <begin position="298"/>
        <end position="318"/>
    </location>
</feature>
<feature type="domain" description="Major facilitator superfamily (MFS) profile" evidence="7">
    <location>
        <begin position="8"/>
        <end position="388"/>
    </location>
</feature>
<dbReference type="InterPro" id="IPR020846">
    <property type="entry name" value="MFS_dom"/>
</dbReference>
<reference evidence="8" key="1">
    <citation type="submission" date="2013-03" db="EMBL/GenBank/DDBJ databases">
        <authorList>
            <person name="Borui P."/>
            <person name="Yunsong Y."/>
        </authorList>
    </citation>
    <scope>NUCLEOTIDE SEQUENCE</scope>
    <source>
        <strain evidence="8">SH32</strain>
    </source>
</reference>
<evidence type="ECO:0000256" key="1">
    <source>
        <dbReference type="ARBA" id="ARBA00004651"/>
    </source>
</evidence>
<dbReference type="GO" id="GO:0022857">
    <property type="term" value="F:transmembrane transporter activity"/>
    <property type="evidence" value="ECO:0007669"/>
    <property type="project" value="InterPro"/>
</dbReference>
<protein>
    <submittedName>
        <fullName evidence="8">MFS superfamily permease</fullName>
    </submittedName>
    <submittedName>
        <fullName evidence="9">YbfB/YjiJ family MFS transporter</fullName>
    </submittedName>
</protein>
<keyword evidence="3 6" id="KW-0812">Transmembrane</keyword>
<dbReference type="EMBL" id="KF006347">
    <property type="protein sequence ID" value="AHX99860.1"/>
    <property type="molecule type" value="Genomic_DNA"/>
</dbReference>
<keyword evidence="10" id="KW-1185">Reference proteome</keyword>
<feature type="transmembrane region" description="Helical" evidence="6">
    <location>
        <begin position="362"/>
        <end position="384"/>
    </location>
</feature>
<evidence type="ECO:0000313" key="8">
    <source>
        <dbReference type="EMBL" id="AHX99860.1"/>
    </source>
</evidence>
<feature type="transmembrane region" description="Helical" evidence="6">
    <location>
        <begin position="274"/>
        <end position="292"/>
    </location>
</feature>
<evidence type="ECO:0000313" key="10">
    <source>
        <dbReference type="Proteomes" id="UP001269271"/>
    </source>
</evidence>
<feature type="transmembrane region" description="Helical" evidence="6">
    <location>
        <begin position="51"/>
        <end position="69"/>
    </location>
</feature>
<dbReference type="Gene3D" id="1.20.1250.20">
    <property type="entry name" value="MFS general substrate transporter like domains"/>
    <property type="match status" value="2"/>
</dbReference>
<dbReference type="PANTHER" id="PTHR23537:SF1">
    <property type="entry name" value="SUGAR TRANSPORTER"/>
    <property type="match status" value="1"/>
</dbReference>
<dbReference type="EMBL" id="JAVSOO010000009">
    <property type="protein sequence ID" value="MDT4286363.1"/>
    <property type="molecule type" value="Genomic_DNA"/>
</dbReference>
<dbReference type="STRING" id="1283.ShL2_00079"/>
<dbReference type="GeneID" id="93779594"/>
<dbReference type="PROSITE" id="PS50850">
    <property type="entry name" value="MFS"/>
    <property type="match status" value="1"/>
</dbReference>
<feature type="transmembrane region" description="Helical" evidence="6">
    <location>
        <begin position="330"/>
        <end position="356"/>
    </location>
</feature>
<sequence>MIPKQAYKQLVLSMLALMIAMSISRFAYTPILPFMQQDTSMNNQNAGLLATFNYLGYLMGAIIPMFITIKSKVFDLKLYVMINVISVILMGFSEHFLIWSVLRIIAGITSGTIFVVASNVALEALRMANKQSISGILYSAVGIGIFSSSIFIFLYTQAQTWKATWIILGVVALMAGIIILTSMKDNPSISKHSASSNQNQGKALNRAFIIPFSIAYFFEGAGYIVTGTFLVALIKTIPAYADYAALSWMFVGLGAMPATLIWSLFAEKFGYKKAIYSALILQIISVGLPIFSHHMLGLIVASMLFGATFLGLTTLFMSKSQELMYHTNQKLNLVSLLTVIYSVGQMIAPMIAGVLIGDSNNYQLALTFAMILLILGFIFSVISYRFNAYK</sequence>
<dbReference type="GO" id="GO:0005886">
    <property type="term" value="C:plasma membrane"/>
    <property type="evidence" value="ECO:0007669"/>
    <property type="project" value="UniProtKB-SubCell"/>
</dbReference>
<evidence type="ECO:0000259" key="7">
    <source>
        <dbReference type="PROSITE" id="PS50850"/>
    </source>
</evidence>
<feature type="transmembrane region" description="Helical" evidence="6">
    <location>
        <begin position="137"/>
        <end position="157"/>
    </location>
</feature>
<keyword evidence="5 6" id="KW-0472">Membrane</keyword>
<comment type="subcellular location">
    <subcellularLocation>
        <location evidence="1">Cell membrane</location>
        <topology evidence="1">Multi-pass membrane protein</topology>
    </subcellularLocation>
</comment>
<feature type="transmembrane region" description="Helical" evidence="6">
    <location>
        <begin position="203"/>
        <end position="225"/>
    </location>
</feature>
<evidence type="ECO:0000313" key="9">
    <source>
        <dbReference type="EMBL" id="MDT4286363.1"/>
    </source>
</evidence>
<gene>
    <name evidence="9" type="ORF">RO950_04945</name>
    <name evidence="8" type="ORF">SHP0151</name>
</gene>
<dbReference type="InterPro" id="IPR036259">
    <property type="entry name" value="MFS_trans_sf"/>
</dbReference>
<proteinExistence type="predicted"/>
<dbReference type="AlphaFoldDB" id="A0A028ZM97"/>